<dbReference type="EMBL" id="QRHE01000015">
    <property type="protein sequence ID" value="RHF50479.1"/>
    <property type="molecule type" value="Genomic_DNA"/>
</dbReference>
<comment type="caution">
    <text evidence="6">The sequence shown here is derived from an EMBL/GenBank/DDBJ whole genome shotgun (WGS) entry which is preliminary data.</text>
</comment>
<evidence type="ECO:0000256" key="3">
    <source>
        <dbReference type="ARBA" id="ARBA00022801"/>
    </source>
</evidence>
<dbReference type="GO" id="GO:0006508">
    <property type="term" value="P:proteolysis"/>
    <property type="evidence" value="ECO:0007669"/>
    <property type="project" value="UniProtKB-KW"/>
</dbReference>
<dbReference type="SUPFAM" id="SSF54001">
    <property type="entry name" value="Cysteine proteinases"/>
    <property type="match status" value="1"/>
</dbReference>
<dbReference type="Pfam" id="PF00877">
    <property type="entry name" value="NLPC_P60"/>
    <property type="match status" value="1"/>
</dbReference>
<sequence>MDSMTVILKRLLPTVFLLAVLLTGTVLAEASPEITDARATAAYWTQRNPQGDAVLLTPSQVEATNESLRRRNDTLTDLSTMPESVSGAEVQERIEKVQAIGDFDTASQPDLYKNGSALTAYSYSFARKNCNIAALPETVTVRYGVVTRRANLRLLPEAAGWFESAGDVHYDTLQATALDPAEPVAVLGDSYDKKFAFVRTRFYDGWLAKSDFAETDRTTWDGFVHPTDFAVVTANKTTITNGAGESLLFQMGAKIPLAAGANGAKVLLMPVSDNGALKIVKRPAAFDDTLHEGFLPCTENNFVRQGFRFLGDEYGWGGLDDSVDCSSFVGDVYRSMGIELPRDADQQAKSMPKVVDLSGMGEADRLAALEACMPGTLLANNTHVMMYLGQDDDGTPIVLQSMSSWFSFGSNYGKHYLRKVIASTATFLNFSGVPYINGVHYLGSLR</sequence>
<gene>
    <name evidence="6" type="ORF">DW674_11040</name>
</gene>
<dbReference type="OrthoDB" id="9808890at2"/>
<accession>A0A414NUS1</accession>
<organism evidence="6 7">
    <name type="scientific">Mitsuokella multacida</name>
    <dbReference type="NCBI Taxonomy" id="52226"/>
    <lineage>
        <taxon>Bacteria</taxon>
        <taxon>Bacillati</taxon>
        <taxon>Bacillota</taxon>
        <taxon>Negativicutes</taxon>
        <taxon>Selenomonadales</taxon>
        <taxon>Selenomonadaceae</taxon>
        <taxon>Mitsuokella</taxon>
    </lineage>
</organism>
<keyword evidence="4" id="KW-0788">Thiol protease</keyword>
<evidence type="ECO:0000313" key="7">
    <source>
        <dbReference type="Proteomes" id="UP000283442"/>
    </source>
</evidence>
<dbReference type="Proteomes" id="UP000283442">
    <property type="component" value="Unassembled WGS sequence"/>
</dbReference>
<evidence type="ECO:0000256" key="4">
    <source>
        <dbReference type="ARBA" id="ARBA00022807"/>
    </source>
</evidence>
<dbReference type="InterPro" id="IPR000064">
    <property type="entry name" value="NLP_P60_dom"/>
</dbReference>
<dbReference type="PANTHER" id="PTHR47053:SF1">
    <property type="entry name" value="MUREIN DD-ENDOPEPTIDASE MEPH-RELATED"/>
    <property type="match status" value="1"/>
</dbReference>
<name>A0A414NUS1_9FIRM</name>
<reference evidence="6 7" key="1">
    <citation type="submission" date="2018-08" db="EMBL/GenBank/DDBJ databases">
        <title>A genome reference for cultivated species of the human gut microbiota.</title>
        <authorList>
            <person name="Zou Y."/>
            <person name="Xue W."/>
            <person name="Luo G."/>
        </authorList>
    </citation>
    <scope>NUCLEOTIDE SEQUENCE [LARGE SCALE GENOMIC DNA]</scope>
    <source>
        <strain evidence="6 7">AM25-21AC</strain>
    </source>
</reference>
<dbReference type="AlphaFoldDB" id="A0A414NUS1"/>
<dbReference type="PANTHER" id="PTHR47053">
    <property type="entry name" value="MUREIN DD-ENDOPEPTIDASE MEPH-RELATED"/>
    <property type="match status" value="1"/>
</dbReference>
<evidence type="ECO:0000259" key="5">
    <source>
        <dbReference type="PROSITE" id="PS51935"/>
    </source>
</evidence>
<evidence type="ECO:0000256" key="2">
    <source>
        <dbReference type="ARBA" id="ARBA00022670"/>
    </source>
</evidence>
<evidence type="ECO:0000256" key="1">
    <source>
        <dbReference type="ARBA" id="ARBA00007074"/>
    </source>
</evidence>
<keyword evidence="3" id="KW-0378">Hydrolase</keyword>
<feature type="domain" description="NlpC/P60" evidence="5">
    <location>
        <begin position="296"/>
        <end position="428"/>
    </location>
</feature>
<proteinExistence type="inferred from homology"/>
<dbReference type="Gene3D" id="3.90.1720.10">
    <property type="entry name" value="endopeptidase domain like (from Nostoc punctiforme)"/>
    <property type="match status" value="1"/>
</dbReference>
<dbReference type="PIRSF" id="PIRSF019015">
    <property type="entry name" value="P60_peptidase_YkfC"/>
    <property type="match status" value="1"/>
</dbReference>
<dbReference type="InterPro" id="IPR039439">
    <property type="entry name" value="SH3b1_dom"/>
</dbReference>
<protein>
    <recommendedName>
        <fullName evidence="5">NlpC/P60 domain-containing protein</fullName>
    </recommendedName>
</protein>
<dbReference type="PROSITE" id="PS51935">
    <property type="entry name" value="NLPC_P60"/>
    <property type="match status" value="1"/>
</dbReference>
<dbReference type="InterPro" id="IPR051202">
    <property type="entry name" value="Peptidase_C40"/>
</dbReference>
<comment type="similarity">
    <text evidence="1">Belongs to the peptidase C40 family.</text>
</comment>
<keyword evidence="2" id="KW-0645">Protease</keyword>
<evidence type="ECO:0000313" key="6">
    <source>
        <dbReference type="EMBL" id="RHF50479.1"/>
    </source>
</evidence>
<dbReference type="GO" id="GO:0008234">
    <property type="term" value="F:cysteine-type peptidase activity"/>
    <property type="evidence" value="ECO:0007669"/>
    <property type="project" value="UniProtKB-KW"/>
</dbReference>
<dbReference type="InterPro" id="IPR038765">
    <property type="entry name" value="Papain-like_cys_pep_sf"/>
</dbReference>
<dbReference type="InterPro" id="IPR027017">
    <property type="entry name" value="P60_peptidase_YkfC"/>
</dbReference>
<dbReference type="Pfam" id="PF12913">
    <property type="entry name" value="SH3_6"/>
    <property type="match status" value="1"/>
</dbReference>